<keyword evidence="1" id="KW-0812">Transmembrane</keyword>
<dbReference type="KEGG" id="bvc:CEP68_13520"/>
<gene>
    <name evidence="3" type="ORF">CEP68_13520</name>
    <name evidence="4" type="ORF">NJD11_07395</name>
</gene>
<dbReference type="Proteomes" id="UP001272940">
    <property type="component" value="Unassembled WGS sequence"/>
</dbReference>
<dbReference type="Pfam" id="PF07835">
    <property type="entry name" value="COX4_pro_2"/>
    <property type="match status" value="1"/>
</dbReference>
<evidence type="ECO:0000313" key="6">
    <source>
        <dbReference type="Proteomes" id="UP001272940"/>
    </source>
</evidence>
<organism evidence="3 5">
    <name type="scientific">Brevundimonas vesicularis</name>
    <name type="common">Pseudomonas vesicularis</name>
    <dbReference type="NCBI Taxonomy" id="41276"/>
    <lineage>
        <taxon>Bacteria</taxon>
        <taxon>Pseudomonadati</taxon>
        <taxon>Pseudomonadota</taxon>
        <taxon>Alphaproteobacteria</taxon>
        <taxon>Caulobacterales</taxon>
        <taxon>Caulobacteraceae</taxon>
        <taxon>Brevundimonas</taxon>
    </lineage>
</organism>
<name>A0A1Z3UBT1_BREVE</name>
<accession>A0A1Z3UBT1</accession>
<protein>
    <submittedName>
        <fullName evidence="3">Aa3-type cytochrome c oxidase subunit IV</fullName>
    </submittedName>
</protein>
<reference evidence="4 6" key="4">
    <citation type="journal article" date="2023" name="FEMS Microbes">
        <title>Whole genomes of deep-sea sponge-associated bacteria exhibit high novel natural product potential.</title>
        <authorList>
            <person name="Hesketh-Best P.J."/>
            <person name="January G.G."/>
            <person name="Koch M.J."/>
            <person name="Warburton P.J."/>
            <person name="Howell K.L."/>
            <person name="Upton M."/>
        </authorList>
    </citation>
    <scope>NUCLEOTIDE SEQUENCE [LARGE SCALE GENOMIC DNA]</scope>
    <source>
        <strain evidence="4 6">PC206-O</strain>
    </source>
</reference>
<feature type="transmembrane region" description="Helical" evidence="1">
    <location>
        <begin position="35"/>
        <end position="58"/>
    </location>
</feature>
<sequence>MADLHDTANASADADAQAYLHGHMEVREQVSTYRLFLNLAKWGSLAIAVLLLFLTLWFHPGGSFMAAVIGAVVLGGVGFVALKSKPGAAH</sequence>
<reference evidence="5" key="1">
    <citation type="submission" date="2017-06" db="EMBL/GenBank/DDBJ databases">
        <title>FDA dAtabase for Regulatory Grade micrObial Sequences (FDA-ARGOS): Supporting development and validation of Infectious Disease Dx tests.</title>
        <authorList>
            <person name="Minogue T."/>
            <person name="Wolcott M."/>
            <person name="Wasieloski L."/>
            <person name="Aguilar W."/>
            <person name="Moore D."/>
            <person name="Tallon L."/>
            <person name="Sadzewicz L."/>
            <person name="Sengamalay N."/>
            <person name="Ott S."/>
            <person name="Godinez A."/>
            <person name="Nagaraj S."/>
            <person name="Nadendla S."/>
            <person name="Geyer C."/>
            <person name="Sichtig H."/>
        </authorList>
    </citation>
    <scope>NUCLEOTIDE SEQUENCE [LARGE SCALE GENOMIC DNA]</scope>
    <source>
        <strain evidence="5">FDAARGOS_289</strain>
    </source>
</reference>
<dbReference type="InterPro" id="IPR036596">
    <property type="entry name" value="Cyt-C_aa3_sf"/>
</dbReference>
<dbReference type="GeneID" id="34013253"/>
<proteinExistence type="predicted"/>
<evidence type="ECO:0000256" key="1">
    <source>
        <dbReference type="SAM" id="Phobius"/>
    </source>
</evidence>
<evidence type="ECO:0000313" key="4">
    <source>
        <dbReference type="EMBL" id="MDX2334764.1"/>
    </source>
</evidence>
<keyword evidence="1" id="KW-0472">Membrane</keyword>
<evidence type="ECO:0000259" key="2">
    <source>
        <dbReference type="Pfam" id="PF07835"/>
    </source>
</evidence>
<dbReference type="EMBL" id="CP022048">
    <property type="protein sequence ID" value="ASE40424.1"/>
    <property type="molecule type" value="Genomic_DNA"/>
</dbReference>
<keyword evidence="1" id="KW-1133">Transmembrane helix</keyword>
<feature type="domain" description="Cytochrome c oxidase subunit IV bacterial aa3 type" evidence="2">
    <location>
        <begin position="21"/>
        <end position="58"/>
    </location>
</feature>
<dbReference type="AlphaFoldDB" id="A0A1Z3UBT1"/>
<dbReference type="EMBL" id="JAMYEC010000003">
    <property type="protein sequence ID" value="MDX2334764.1"/>
    <property type="molecule type" value="Genomic_DNA"/>
</dbReference>
<feature type="transmembrane region" description="Helical" evidence="1">
    <location>
        <begin position="64"/>
        <end position="82"/>
    </location>
</feature>
<dbReference type="Gene3D" id="1.20.5.160">
    <property type="entry name" value="Bacterial aa3 type cytochrome c oxidase subunit IV"/>
    <property type="match status" value="1"/>
</dbReference>
<keyword evidence="6" id="KW-1185">Reference proteome</keyword>
<dbReference type="SUPFAM" id="SSF81469">
    <property type="entry name" value="Bacterial aa3 type cytochrome c oxidase subunit IV"/>
    <property type="match status" value="1"/>
</dbReference>
<reference evidence="3" key="2">
    <citation type="submission" date="2017-12" db="EMBL/GenBank/DDBJ databases">
        <title>FDA dAtabase for Regulatory Grade micrObial Sequences (FDA-ARGOS): Supporting development and validation of Infectious Disease Dx tests.</title>
        <authorList>
            <person name="Campos J."/>
            <person name="Goldberg B."/>
            <person name="Tallon L."/>
            <person name="Sadzewicz L."/>
            <person name="Sengamalay N."/>
            <person name="Ott S."/>
            <person name="Godinez A."/>
            <person name="Nagaraj S."/>
            <person name="Vavikolanu K."/>
            <person name="Vyas G."/>
            <person name="Nadendla S."/>
            <person name="Aluvathingal J."/>
            <person name="Geyer C."/>
            <person name="Nandy P."/>
            <person name="Hobson J."/>
            <person name="Sichtig H."/>
        </authorList>
    </citation>
    <scope>NUCLEOTIDE SEQUENCE</scope>
    <source>
        <strain evidence="3">FDAARGOS_289</strain>
    </source>
</reference>
<evidence type="ECO:0000313" key="3">
    <source>
        <dbReference type="EMBL" id="ASE40424.1"/>
    </source>
</evidence>
<dbReference type="RefSeq" id="WP_066623280.1">
    <property type="nucleotide sequence ID" value="NZ_CP022048.2"/>
</dbReference>
<evidence type="ECO:0000313" key="5">
    <source>
        <dbReference type="Proteomes" id="UP000197050"/>
    </source>
</evidence>
<reference evidence="4" key="3">
    <citation type="submission" date="2022-06" db="EMBL/GenBank/DDBJ databases">
        <authorList>
            <person name="Hesketh-Best P.J."/>
            <person name="Koch M.J."/>
        </authorList>
    </citation>
    <scope>NUCLEOTIDE SEQUENCE</scope>
    <source>
        <strain evidence="4">PC206-O</strain>
    </source>
</reference>
<dbReference type="InterPro" id="IPR012422">
    <property type="entry name" value="Cyt_c_oxidase_su4_bac-aa3"/>
</dbReference>
<dbReference type="Proteomes" id="UP000197050">
    <property type="component" value="Chromosome"/>
</dbReference>